<evidence type="ECO:0000259" key="1">
    <source>
        <dbReference type="Pfam" id="PF13568"/>
    </source>
</evidence>
<dbReference type="Pfam" id="PF13568">
    <property type="entry name" value="OMP_b-brl_2"/>
    <property type="match status" value="1"/>
</dbReference>
<protein>
    <recommendedName>
        <fullName evidence="1">Outer membrane protein beta-barrel domain-containing protein</fullName>
    </recommendedName>
</protein>
<organism evidence="2">
    <name type="scientific">termite gut metagenome</name>
    <dbReference type="NCBI Taxonomy" id="433724"/>
    <lineage>
        <taxon>unclassified sequences</taxon>
        <taxon>metagenomes</taxon>
        <taxon>organismal metagenomes</taxon>
    </lineage>
</organism>
<feature type="domain" description="Outer membrane protein beta-barrel" evidence="1">
    <location>
        <begin position="25"/>
        <end position="183"/>
    </location>
</feature>
<dbReference type="AlphaFoldDB" id="A0A5J4RSJ6"/>
<sequence length="223" mass="24685">MKRILILSVVLLFGFGINAQTTLVFTKGFKANATMSNFLLENSGSKSNLGFGALIGSSDKLEIGEHFALQGELLFRYGTPDIRDKTTGAKNIYQNWSVEIPTYAVGQIKVGLGKAFFGIGPYIGLELSAKSNTEKINLYKKDKITGESTMSHWDFGGGAILGYEFANKIFVDATYRIGFLNLLNVNKDGTTMRDQVFSLGLGYRFQLFSIKLDKTKSMKTFFD</sequence>
<accession>A0A5J4RSJ6</accession>
<gene>
    <name evidence="2" type="ORF">EZS27_014977</name>
</gene>
<name>A0A5J4RSJ6_9ZZZZ</name>
<proteinExistence type="predicted"/>
<dbReference type="EMBL" id="SNRY01000750">
    <property type="protein sequence ID" value="KAA6336896.1"/>
    <property type="molecule type" value="Genomic_DNA"/>
</dbReference>
<dbReference type="Gene3D" id="2.40.160.20">
    <property type="match status" value="1"/>
</dbReference>
<reference evidence="2" key="1">
    <citation type="submission" date="2019-03" db="EMBL/GenBank/DDBJ databases">
        <title>Single cell metagenomics reveals metabolic interactions within the superorganism composed of flagellate Streblomastix strix and complex community of Bacteroidetes bacteria on its surface.</title>
        <authorList>
            <person name="Treitli S.C."/>
            <person name="Kolisko M."/>
            <person name="Husnik F."/>
            <person name="Keeling P."/>
            <person name="Hampl V."/>
        </authorList>
    </citation>
    <scope>NUCLEOTIDE SEQUENCE</scope>
    <source>
        <strain evidence="2">STM</strain>
    </source>
</reference>
<evidence type="ECO:0000313" key="2">
    <source>
        <dbReference type="EMBL" id="KAA6336896.1"/>
    </source>
</evidence>
<comment type="caution">
    <text evidence="2">The sequence shown here is derived from an EMBL/GenBank/DDBJ whole genome shotgun (WGS) entry which is preliminary data.</text>
</comment>
<dbReference type="InterPro" id="IPR025665">
    <property type="entry name" value="Beta-barrel_OMP_2"/>
</dbReference>